<keyword evidence="2" id="KW-1133">Transmembrane helix</keyword>
<proteinExistence type="predicted"/>
<dbReference type="NCBIfam" id="NF007862">
    <property type="entry name" value="PRK10574.1"/>
    <property type="match status" value="1"/>
</dbReference>
<evidence type="ECO:0000313" key="4">
    <source>
        <dbReference type="Proteomes" id="UP000266744"/>
    </source>
</evidence>
<accession>A0ABM6BN79</accession>
<evidence type="ECO:0000256" key="1">
    <source>
        <dbReference type="ARBA" id="ARBA00004167"/>
    </source>
</evidence>
<dbReference type="SUPFAM" id="SSF54523">
    <property type="entry name" value="Pili subunits"/>
    <property type="match status" value="1"/>
</dbReference>
<dbReference type="RefSeq" id="WP_064516442.1">
    <property type="nucleotide sequence ID" value="NZ_CBCSBH010000008.1"/>
</dbReference>
<comment type="subcellular location">
    <subcellularLocation>
        <location evidence="1">Membrane</location>
        <topology evidence="1">Single-pass membrane protein</topology>
    </subcellularLocation>
</comment>
<protein>
    <submittedName>
        <fullName evidence="3">Major pilin subunit</fullName>
    </submittedName>
</protein>
<gene>
    <name evidence="3" type="ORF">PL78_14075</name>
</gene>
<dbReference type="Pfam" id="PF07963">
    <property type="entry name" value="N_methyl"/>
    <property type="match status" value="1"/>
</dbReference>
<evidence type="ECO:0000313" key="3">
    <source>
        <dbReference type="EMBL" id="ANI30945.1"/>
    </source>
</evidence>
<sequence length="148" mass="15696">MYYSQGFTLIELMVSIVIIAILGGIGIPAYQSYIQKAALTDMLQTSAPYRMAVEVCSMEHSALLGCNAGSQGIPSGQPTRYVKAINIAKGVISMTGQETLDGLSVVLTPTKSAAGNLAWTRACTGNHDELSKLCKSVFALKETSSDDE</sequence>
<dbReference type="InterPro" id="IPR045584">
    <property type="entry name" value="Pilin-like"/>
</dbReference>
<name>A0ABM6BN79_YERET</name>
<keyword evidence="2" id="KW-0472">Membrane</keyword>
<dbReference type="NCBIfam" id="TIGR02532">
    <property type="entry name" value="IV_pilin_GFxxxE"/>
    <property type="match status" value="1"/>
</dbReference>
<keyword evidence="2" id="KW-0812">Transmembrane</keyword>
<dbReference type="PROSITE" id="PS00409">
    <property type="entry name" value="PROKAR_NTER_METHYL"/>
    <property type="match status" value="1"/>
</dbReference>
<dbReference type="Gene3D" id="3.30.700.10">
    <property type="entry name" value="Glycoprotein, Type 4 Pilin"/>
    <property type="match status" value="1"/>
</dbReference>
<dbReference type="EMBL" id="CP010029">
    <property type="protein sequence ID" value="ANI30945.1"/>
    <property type="molecule type" value="Genomic_DNA"/>
</dbReference>
<evidence type="ECO:0000256" key="2">
    <source>
        <dbReference type="SAM" id="Phobius"/>
    </source>
</evidence>
<dbReference type="Proteomes" id="UP000266744">
    <property type="component" value="Chromosome"/>
</dbReference>
<reference evidence="3 4" key="1">
    <citation type="journal article" date="2016" name="Toxins">
        <title>The Draft Genome Sequence of the Yersinia entomophaga Entomopathogenic Type Strain MH96T.</title>
        <authorList>
            <person name="Hurst M.R."/>
            <person name="Beattie A."/>
            <person name="Altermann E."/>
            <person name="Moraga R.M."/>
            <person name="Harper L.A."/>
            <person name="Calder J."/>
            <person name="Laugraud A."/>
        </authorList>
    </citation>
    <scope>NUCLEOTIDE SEQUENCE [LARGE SCALE GENOMIC DNA]</scope>
    <source>
        <strain evidence="3 4">MH96</strain>
    </source>
</reference>
<feature type="transmembrane region" description="Helical" evidence="2">
    <location>
        <begin position="6"/>
        <end position="27"/>
    </location>
</feature>
<keyword evidence="4" id="KW-1185">Reference proteome</keyword>
<dbReference type="InterPro" id="IPR012902">
    <property type="entry name" value="N_methyl_site"/>
</dbReference>
<organism evidence="3 4">
    <name type="scientific">Yersinia entomophaga</name>
    <dbReference type="NCBI Taxonomy" id="935293"/>
    <lineage>
        <taxon>Bacteria</taxon>
        <taxon>Pseudomonadati</taxon>
        <taxon>Pseudomonadota</taxon>
        <taxon>Gammaproteobacteria</taxon>
        <taxon>Enterobacterales</taxon>
        <taxon>Yersiniaceae</taxon>
        <taxon>Yersinia</taxon>
    </lineage>
</organism>